<evidence type="ECO:0000256" key="1">
    <source>
        <dbReference type="SAM" id="MobiDB-lite"/>
    </source>
</evidence>
<feature type="region of interest" description="Disordered" evidence="1">
    <location>
        <begin position="774"/>
        <end position="822"/>
    </location>
</feature>
<feature type="compositionally biased region" description="Basic and acidic residues" evidence="1">
    <location>
        <begin position="366"/>
        <end position="377"/>
    </location>
</feature>
<dbReference type="EMBL" id="WTXG01000005">
    <property type="protein sequence ID" value="KAI0305671.1"/>
    <property type="molecule type" value="Genomic_DNA"/>
</dbReference>
<evidence type="ECO:0008006" key="4">
    <source>
        <dbReference type="Google" id="ProtNLM"/>
    </source>
</evidence>
<name>A0AAD4QR07_9AGAM</name>
<dbReference type="Proteomes" id="UP001203297">
    <property type="component" value="Unassembled WGS sequence"/>
</dbReference>
<feature type="region of interest" description="Disordered" evidence="1">
    <location>
        <begin position="461"/>
        <end position="597"/>
    </location>
</feature>
<gene>
    <name evidence="2" type="ORF">B0F90DRAFT_1699893</name>
</gene>
<keyword evidence="3" id="KW-1185">Reference proteome</keyword>
<feature type="compositionally biased region" description="Polar residues" evidence="1">
    <location>
        <begin position="532"/>
        <end position="544"/>
    </location>
</feature>
<feature type="compositionally biased region" description="Basic and acidic residues" evidence="1">
    <location>
        <begin position="783"/>
        <end position="802"/>
    </location>
</feature>
<feature type="compositionally biased region" description="Polar residues" evidence="1">
    <location>
        <begin position="487"/>
        <end position="509"/>
    </location>
</feature>
<sequence>MDNVSEIYSLYSHPMTRGTTADYSEYLPTPLDGPEVPKNPKSAFLGQRSMSDNNGNLVRVDSSSSHTTRSHYEDGILDAFPNPPEFRSPQDSGPEPYEEYFFIPVPKDRSGSNDLQRRRSTKELIKRFESISAGNSPRDQQVHNTRTNLCAPKKTSPLRQSFRSLLSVFKKGKRFGKEKLEPYTAPIVPNESEPLFPQDQTLSNLPSGEHELDPFTINNDGLGSRICTSPTYSLHKGIQITEVVSLRGCTDVKSLTCDEIDAQHRALLPAMQNSRNPKVFELVFDAKDNQRFAAPTVKDRATWVSAIWDTLLTNHDKQLLERTKAEIRESLRIDTATGSSQPTLLTSPVPDLVSRQVPTPETLLTEPHESPYHDIPRLLETPAGPSSSSKQQFKEEVPNQNSPIGARKGDLETASSVADLSLLGSFSRSLRARSHSPSIVNLGRRSVVRKRLAEMQNHLMSDIPTSRDPHQSPSHTVATLPARDRPASNSEIVSEQLDSGSRFNASGLSVATERQRSPVSSQVSSIEGLGSRLTSPVSAVSNPSTPTPRPKSAFRLRDEMRTHASTDQHYHSPSERSLPVPVMRRRSSAATSSVEPSADDTVEALLDVMDVHAERQLIRTAELHVRLGAVQTEVQDVAANVRVAISGREQDSHQLAEINTTVGELRSALAHLATKTGDAEERKQHSHSIMATPIDEGLRTNQAQIFQALVEIQAMLRGDTISTAIDNKDNTTAERRSVFVRTHHDIGQEHADLSDIQHKLDKLLELSTPKLNAVSSNIPRGQRVHELGDPSPRKDTGHEKQAAKSTPSQPLGSIIHSPDVSVGDTQIKNDVDVLLGGEGKCTQLREQQAESVRYLNELNVWLEAFVNGGTAQMAAIADDVKKLCKTLGDFDESQNGPEGDTGFGGQTGTLTLLQSVRKLVADSHRRDHDAAHLLGTMNGLAAALNEDMRMNAEMRNAYTTESVLGVIERQRQDQERMLRTLANELSDDIRGERLRFVEAMKEATAINVQIHVEEFKKELTREVLISTQEVCRLQRERQLLEQQIADLFAFYSKQKQTATVSG</sequence>
<proteinExistence type="predicted"/>
<accession>A0AAD4QR07</accession>
<organism evidence="2 3">
    <name type="scientific">Multifurca ochricompacta</name>
    <dbReference type="NCBI Taxonomy" id="376703"/>
    <lineage>
        <taxon>Eukaryota</taxon>
        <taxon>Fungi</taxon>
        <taxon>Dikarya</taxon>
        <taxon>Basidiomycota</taxon>
        <taxon>Agaricomycotina</taxon>
        <taxon>Agaricomycetes</taxon>
        <taxon>Russulales</taxon>
        <taxon>Russulaceae</taxon>
        <taxon>Multifurca</taxon>
    </lineage>
</organism>
<reference evidence="2" key="1">
    <citation type="journal article" date="2022" name="New Phytol.">
        <title>Evolutionary transition to the ectomycorrhizal habit in the genomes of a hyperdiverse lineage of mushroom-forming fungi.</title>
        <authorList>
            <person name="Looney B."/>
            <person name="Miyauchi S."/>
            <person name="Morin E."/>
            <person name="Drula E."/>
            <person name="Courty P.E."/>
            <person name="Kohler A."/>
            <person name="Kuo A."/>
            <person name="LaButti K."/>
            <person name="Pangilinan J."/>
            <person name="Lipzen A."/>
            <person name="Riley R."/>
            <person name="Andreopoulos W."/>
            <person name="He G."/>
            <person name="Johnson J."/>
            <person name="Nolan M."/>
            <person name="Tritt A."/>
            <person name="Barry K.W."/>
            <person name="Grigoriev I.V."/>
            <person name="Nagy L.G."/>
            <person name="Hibbett D."/>
            <person name="Henrissat B."/>
            <person name="Matheny P.B."/>
            <person name="Labbe J."/>
            <person name="Martin F.M."/>
        </authorList>
    </citation>
    <scope>NUCLEOTIDE SEQUENCE</scope>
    <source>
        <strain evidence="2">BPL690</strain>
    </source>
</reference>
<comment type="caution">
    <text evidence="2">The sequence shown here is derived from an EMBL/GenBank/DDBJ whole genome shotgun (WGS) entry which is preliminary data.</text>
</comment>
<dbReference type="AlphaFoldDB" id="A0AAD4QR07"/>
<evidence type="ECO:0000313" key="3">
    <source>
        <dbReference type="Proteomes" id="UP001203297"/>
    </source>
</evidence>
<feature type="compositionally biased region" description="Basic and acidic residues" evidence="1">
    <location>
        <begin position="555"/>
        <end position="574"/>
    </location>
</feature>
<feature type="region of interest" description="Disordered" evidence="1">
    <location>
        <begin position="360"/>
        <end position="408"/>
    </location>
</feature>
<feature type="region of interest" description="Disordered" evidence="1">
    <location>
        <begin position="60"/>
        <end position="95"/>
    </location>
</feature>
<protein>
    <recommendedName>
        <fullName evidence="4">PH domain-containing protein</fullName>
    </recommendedName>
</protein>
<evidence type="ECO:0000313" key="2">
    <source>
        <dbReference type="EMBL" id="KAI0305671.1"/>
    </source>
</evidence>